<reference evidence="2 3" key="1">
    <citation type="journal article" date="2000" name="Mar. Ecol. Prog. Ser.">
        <title>Phylogenetic characterization of endosymbionts in three hydrothermal vent mussels: influence on host distributions.</title>
        <authorList>
            <person name="Fujiwara Y."/>
            <person name="Takai K."/>
            <person name="Uematsu K."/>
            <person name="Tsuchida S."/>
            <person name="Hunt J.C."/>
            <person name="Hashimoto J."/>
        </authorList>
    </citation>
    <scope>NUCLEOTIDE SEQUENCE [LARGE SCALE GENOMIC DNA]</scope>
    <source>
        <strain evidence="2 3">Myojin Knoll</strain>
    </source>
</reference>
<keyword evidence="3" id="KW-1185">Reference proteome</keyword>
<name>A0A0P0UQ01_9GAMM</name>
<proteinExistence type="predicted"/>
<dbReference type="Proteomes" id="UP000067399">
    <property type="component" value="Chromosome"/>
</dbReference>
<reference evidence="2 3" key="2">
    <citation type="journal article" date="2016" name="ISME J.">
        <title>Heterogeneous composition of key metabolic gene clusters in a vent mussel symbiont population.</title>
        <authorList>
            <person name="Ikuta T."/>
            <person name="Takaki Y."/>
            <person name="Nagai Y."/>
            <person name="Shimamura S."/>
            <person name="Tsuda M."/>
            <person name="Kawagucci S."/>
            <person name="Aoki Y."/>
            <person name="Inoue K."/>
            <person name="Teruya M."/>
            <person name="Satou K."/>
            <person name="Teruya K."/>
            <person name="Shimoji M."/>
            <person name="Tamotsu H."/>
            <person name="Hirano T."/>
            <person name="Maruyama T."/>
            <person name="Yoshida T."/>
        </authorList>
    </citation>
    <scope>NUCLEOTIDE SEQUENCE [LARGE SCALE GENOMIC DNA]</scope>
    <source>
        <strain evidence="2 3">Myojin Knoll</strain>
    </source>
</reference>
<dbReference type="STRING" id="1303921.BSEPE_0105"/>
<gene>
    <name evidence="2" type="ORF">BSEPE_0105</name>
</gene>
<sequence>MNVVSENNEVFNASVSVQTIEGRSGLVIESRGGTRNSANERNTDYILALETVLSRLFKLNVGTIRVFLVSKNAFRIWSSMEERALEIESSIDIELSSNIQELKGLICKAQKDKKENPDSKGGNSTKKILICTNLNDKQWEFVALGDTKVHTISEDEISGETFDPKDVENAKENIFRSIANRRGQAKFRSKLLKTYNQKCAISATNLPSVLEAAHIVPYQGVKTNNISNGVLLRADLHILFDLGLVGINQSYKVVVSSSLSDTEYEKYHESDILLPRKVSERPSFKALNSRPLPYRKEKNMLGFRSATY</sequence>
<evidence type="ECO:0000313" key="2">
    <source>
        <dbReference type="EMBL" id="BAS67129.1"/>
    </source>
</evidence>
<evidence type="ECO:0000313" key="3">
    <source>
        <dbReference type="Proteomes" id="UP000067399"/>
    </source>
</evidence>
<dbReference type="EMBL" id="AP013042">
    <property type="protein sequence ID" value="BAS67129.1"/>
    <property type="molecule type" value="Genomic_DNA"/>
</dbReference>
<dbReference type="AlphaFoldDB" id="A0A0P0UQ01"/>
<evidence type="ECO:0000259" key="1">
    <source>
        <dbReference type="Pfam" id="PF13391"/>
    </source>
</evidence>
<feature type="domain" description="HNH nuclease" evidence="1">
    <location>
        <begin position="199"/>
        <end position="248"/>
    </location>
</feature>
<dbReference type="KEGG" id="ebh:BSEPE_0105"/>
<dbReference type="Pfam" id="PF13391">
    <property type="entry name" value="HNH_2"/>
    <property type="match status" value="1"/>
</dbReference>
<dbReference type="RefSeq" id="WP_066042505.1">
    <property type="nucleotide sequence ID" value="NZ_AP013042.1"/>
</dbReference>
<accession>A0A0P0UQ01</accession>
<dbReference type="InterPro" id="IPR003615">
    <property type="entry name" value="HNH_nuc"/>
</dbReference>
<protein>
    <recommendedName>
        <fullName evidence="1">HNH nuclease domain-containing protein</fullName>
    </recommendedName>
</protein>
<dbReference type="OrthoDB" id="529575at2"/>
<organism evidence="2 3">
    <name type="scientific">endosymbiont of Bathymodiolus septemdierum str. Myojin knoll</name>
    <dbReference type="NCBI Taxonomy" id="1303921"/>
    <lineage>
        <taxon>Bacteria</taxon>
        <taxon>Pseudomonadati</taxon>
        <taxon>Pseudomonadota</taxon>
        <taxon>Gammaproteobacteria</taxon>
        <taxon>sulfur-oxidizing symbionts</taxon>
    </lineage>
</organism>